<dbReference type="GO" id="GO:0046983">
    <property type="term" value="F:protein dimerization activity"/>
    <property type="evidence" value="ECO:0007669"/>
    <property type="project" value="InterPro"/>
</dbReference>
<dbReference type="AlphaFoldDB" id="A0AB40BXM3"/>
<dbReference type="GeneID" id="120267381"/>
<dbReference type="PANTHER" id="PTHR46481">
    <property type="entry name" value="ZINC FINGER BED DOMAIN-CONTAINING PROTEIN 4"/>
    <property type="match status" value="1"/>
</dbReference>
<dbReference type="PANTHER" id="PTHR46481:SF10">
    <property type="entry name" value="ZINC FINGER BED DOMAIN-CONTAINING PROTEIN 39"/>
    <property type="match status" value="1"/>
</dbReference>
<dbReference type="SUPFAM" id="SSF53098">
    <property type="entry name" value="Ribonuclease H-like"/>
    <property type="match status" value="1"/>
</dbReference>
<evidence type="ECO:0000256" key="4">
    <source>
        <dbReference type="ARBA" id="ARBA00022833"/>
    </source>
</evidence>
<accession>A0AB40BXM3</accession>
<sequence length="411" mass="46451">MNGNCKNCMLCFRSIVPPHTGVAVCDELARCIADWDLGKKLMSVSVDNASYNDVAVNLLKANLNLNNQNALVLNGKLFHVRCCAHILNLLVQDGLGEISDIVCNVRASVKHISKSVSRLTMFSDITRQLNLSNKKLVLDVCTRWNATYYMLQATLDLKDVFPRYQLRDSNYHYLPSEEDWSKVQTVCTFLEEFHYVTNVISGCEYPTSNLFLLELTTVKKALYRHVEVDDVPNKMSFVRSSLYKLYNEYVEAFKAKSDIDTQNQLSAPTTSSSSSASVGRSRGRAEFDNFTRNVGSFQLIKSKLDVYLEEGVHIHNESIDPPFDVLEWWNANYLKFRVLSKMACDVLSIPITTVPSESAFSTAKRVIESHRASLAPATVEALMCGGDWLKAYYGIQRKEKVIMLLSRCLDL</sequence>
<evidence type="ECO:0000256" key="3">
    <source>
        <dbReference type="ARBA" id="ARBA00022771"/>
    </source>
</evidence>
<comment type="subcellular location">
    <subcellularLocation>
        <location evidence="1">Nucleus</location>
    </subcellularLocation>
</comment>
<dbReference type="Pfam" id="PF05699">
    <property type="entry name" value="Dimer_Tnp_hAT"/>
    <property type="match status" value="1"/>
</dbReference>
<evidence type="ECO:0000256" key="2">
    <source>
        <dbReference type="ARBA" id="ARBA00022723"/>
    </source>
</evidence>
<dbReference type="InterPro" id="IPR052035">
    <property type="entry name" value="ZnF_BED_domain_contain"/>
</dbReference>
<reference evidence="8" key="1">
    <citation type="submission" date="2025-08" db="UniProtKB">
        <authorList>
            <consortium name="RefSeq"/>
        </authorList>
    </citation>
    <scope>IDENTIFICATION</scope>
</reference>
<dbReference type="RefSeq" id="XP_039130953.1">
    <property type="nucleotide sequence ID" value="XM_039275019.1"/>
</dbReference>
<dbReference type="GO" id="GO:0008270">
    <property type="term" value="F:zinc ion binding"/>
    <property type="evidence" value="ECO:0007669"/>
    <property type="project" value="UniProtKB-KW"/>
</dbReference>
<evidence type="ECO:0000256" key="5">
    <source>
        <dbReference type="ARBA" id="ARBA00023242"/>
    </source>
</evidence>
<evidence type="ECO:0000313" key="7">
    <source>
        <dbReference type="Proteomes" id="UP001515500"/>
    </source>
</evidence>
<evidence type="ECO:0000259" key="6">
    <source>
        <dbReference type="Pfam" id="PF05699"/>
    </source>
</evidence>
<dbReference type="GO" id="GO:0005634">
    <property type="term" value="C:nucleus"/>
    <property type="evidence" value="ECO:0007669"/>
    <property type="project" value="UniProtKB-SubCell"/>
</dbReference>
<dbReference type="InterPro" id="IPR008906">
    <property type="entry name" value="HATC_C_dom"/>
</dbReference>
<evidence type="ECO:0000256" key="1">
    <source>
        <dbReference type="ARBA" id="ARBA00004123"/>
    </source>
</evidence>
<organism evidence="7 8">
    <name type="scientific">Dioscorea cayennensis subsp. rotundata</name>
    <name type="common">White Guinea yam</name>
    <name type="synonym">Dioscorea rotundata</name>
    <dbReference type="NCBI Taxonomy" id="55577"/>
    <lineage>
        <taxon>Eukaryota</taxon>
        <taxon>Viridiplantae</taxon>
        <taxon>Streptophyta</taxon>
        <taxon>Embryophyta</taxon>
        <taxon>Tracheophyta</taxon>
        <taxon>Spermatophyta</taxon>
        <taxon>Magnoliopsida</taxon>
        <taxon>Liliopsida</taxon>
        <taxon>Dioscoreales</taxon>
        <taxon>Dioscoreaceae</taxon>
        <taxon>Dioscorea</taxon>
    </lineage>
</organism>
<gene>
    <name evidence="8" type="primary">LOC120267381</name>
</gene>
<keyword evidence="4" id="KW-0862">Zinc</keyword>
<keyword evidence="5" id="KW-0539">Nucleus</keyword>
<keyword evidence="2" id="KW-0479">Metal-binding</keyword>
<keyword evidence="3" id="KW-0863">Zinc-finger</keyword>
<proteinExistence type="predicted"/>
<keyword evidence="7" id="KW-1185">Reference proteome</keyword>
<evidence type="ECO:0000313" key="8">
    <source>
        <dbReference type="RefSeq" id="XP_039130953.1"/>
    </source>
</evidence>
<dbReference type="InterPro" id="IPR012337">
    <property type="entry name" value="RNaseH-like_sf"/>
</dbReference>
<protein>
    <submittedName>
        <fullName evidence="8">Zinc finger BED domain-containing protein RICESLEEPER 2-like</fullName>
    </submittedName>
</protein>
<feature type="domain" description="HAT C-terminal dimerisation" evidence="6">
    <location>
        <begin position="304"/>
        <end position="389"/>
    </location>
</feature>
<name>A0AB40BXM3_DIOCR</name>
<dbReference type="Proteomes" id="UP001515500">
    <property type="component" value="Chromosome 8"/>
</dbReference>